<dbReference type="PANTHER" id="PTHR12993">
    <property type="entry name" value="N-ACETYLGLUCOSAMINYL-PHOSPHATIDYLINOSITOL DE-N-ACETYLASE-RELATED"/>
    <property type="match status" value="1"/>
</dbReference>
<dbReference type="Pfam" id="PF02585">
    <property type="entry name" value="PIG-L"/>
    <property type="match status" value="1"/>
</dbReference>
<dbReference type="Gene3D" id="3.40.50.10320">
    <property type="entry name" value="LmbE-like"/>
    <property type="match status" value="1"/>
</dbReference>
<dbReference type="Proteomes" id="UP000035648">
    <property type="component" value="Chromosome"/>
</dbReference>
<organism evidence="1 2">
    <name type="scientific">Berkelbacteria bacterium GW2011_GWE1_39_12</name>
    <dbReference type="NCBI Taxonomy" id="1618337"/>
    <lineage>
        <taxon>Bacteria</taxon>
        <taxon>Candidatus Berkelbacteria</taxon>
    </lineage>
</organism>
<protein>
    <recommendedName>
        <fullName evidence="3">LmbE family protein</fullName>
    </recommendedName>
</protein>
<sequence length="257" mass="29404">MNKLWQILLSLNSLRKAVGFGKFISATKFNFHVEEINDLLYEKVLVLAPHPDDEVFGIGGALKKLSKNGSKIMVVYFCDGSAGTDGRTKKDPKLAAIRRKEVKKSAKILGIRKQIFFGFEDGNLKADKIIVKALSKLIEEFKPDIIFVPSFLDNHPDHRAVNKILMSLNKLDQYLEIWAYQVWTPIYVNRLVPIDEEFESKKQAMRMNVSQLEARNYDDAILGLNKYQGEINNVSGFAEGFFASTLEMYRELYRKSN</sequence>
<gene>
    <name evidence="1" type="ORF">UT28_C0001G0292</name>
</gene>
<dbReference type="STRING" id="1618337.UT28_C0001G0292"/>
<reference evidence="1 2" key="1">
    <citation type="journal article" date="2015" name="Nature">
        <title>rRNA introns, odd ribosomes, and small enigmatic genomes across a large radiation of phyla.</title>
        <authorList>
            <person name="Brown C.T."/>
            <person name="Hug L.A."/>
            <person name="Thomas B.C."/>
            <person name="Sharon I."/>
            <person name="Castelle C.J."/>
            <person name="Singh A."/>
            <person name="Wilkins M.J."/>
            <person name="Williams K.H."/>
            <person name="Banfield J.F."/>
        </authorList>
    </citation>
    <scope>NUCLEOTIDE SEQUENCE [LARGE SCALE GENOMIC DNA]</scope>
</reference>
<dbReference type="KEGG" id="bbgw:UT28_C0001G0292"/>
<evidence type="ECO:0000313" key="2">
    <source>
        <dbReference type="Proteomes" id="UP000035648"/>
    </source>
</evidence>
<dbReference type="EMBL" id="CP011213">
    <property type="protein sequence ID" value="AKM82101.1"/>
    <property type="molecule type" value="Genomic_DNA"/>
</dbReference>
<accession>A0A0G4B2B9</accession>
<proteinExistence type="predicted"/>
<dbReference type="AlphaFoldDB" id="A0A0G4B2B9"/>
<evidence type="ECO:0000313" key="1">
    <source>
        <dbReference type="EMBL" id="AKM82101.1"/>
    </source>
</evidence>
<name>A0A0G4B2B9_9BACT</name>
<dbReference type="PANTHER" id="PTHR12993:SF11">
    <property type="entry name" value="N-ACETYLGLUCOSAMINYL-PHOSPHATIDYLINOSITOL DE-N-ACETYLASE"/>
    <property type="match status" value="1"/>
</dbReference>
<dbReference type="GO" id="GO:0016811">
    <property type="term" value="F:hydrolase activity, acting on carbon-nitrogen (but not peptide) bonds, in linear amides"/>
    <property type="evidence" value="ECO:0007669"/>
    <property type="project" value="TreeGrafter"/>
</dbReference>
<dbReference type="InterPro" id="IPR003737">
    <property type="entry name" value="GlcNAc_PI_deacetylase-related"/>
</dbReference>
<dbReference type="SUPFAM" id="SSF102588">
    <property type="entry name" value="LmbE-like"/>
    <property type="match status" value="1"/>
</dbReference>
<evidence type="ECO:0008006" key="3">
    <source>
        <dbReference type="Google" id="ProtNLM"/>
    </source>
</evidence>
<dbReference type="InterPro" id="IPR024078">
    <property type="entry name" value="LmbE-like_dom_sf"/>
</dbReference>